<dbReference type="AlphaFoldDB" id="A0AAQ1JXR1"/>
<dbReference type="RefSeq" id="WP_074987088.1">
    <property type="nucleotide sequence ID" value="NZ_CADFGN010000015.1"/>
</dbReference>
<dbReference type="GeneID" id="61308322"/>
<evidence type="ECO:0000313" key="4">
    <source>
        <dbReference type="Proteomes" id="UP000247515"/>
    </source>
</evidence>
<keyword evidence="4" id="KW-1185">Reference proteome</keyword>
<dbReference type="EMBL" id="QJJV01000044">
    <property type="protein sequence ID" value="PXX05086.1"/>
    <property type="molecule type" value="Genomic_DNA"/>
</dbReference>
<accession>A0AAQ1JXR1</accession>
<reference evidence="1 4" key="2">
    <citation type="submission" date="2018-05" db="EMBL/GenBank/DDBJ databases">
        <title>Genomic Encyclopedia of Type Strains, Phase IV (KMG-V): Genome sequencing to study the core and pangenomes of soil and plant-associated prokaryotes.</title>
        <authorList>
            <person name="Whitman W."/>
        </authorList>
    </citation>
    <scope>NUCLEOTIDE SEQUENCE [LARGE SCALE GENOMIC DNA]</scope>
    <source>
        <strain evidence="1 4">SIr-6563</strain>
    </source>
</reference>
<gene>
    <name evidence="1" type="ORF">C7400_14453</name>
    <name evidence="2" type="ORF">SAMN05216550_123130</name>
</gene>
<dbReference type="Proteomes" id="UP000247515">
    <property type="component" value="Unassembled WGS sequence"/>
</dbReference>
<evidence type="ECO:0000313" key="2">
    <source>
        <dbReference type="EMBL" id="SEK13218.1"/>
    </source>
</evidence>
<evidence type="ECO:0000313" key="1">
    <source>
        <dbReference type="EMBL" id="PXX05086.1"/>
    </source>
</evidence>
<sequence length="99" mass="11183">MKEIQLLEWRVGALTTKDDPVLRIEGYAVYELASEREAIVLENNGEPFAVYKHVAIKNSIAYVFDLDNQRTTSKLGEVRIYRRDCDAAGNLQLVAVPEA</sequence>
<dbReference type="Proteomes" id="UP000183529">
    <property type="component" value="Unassembled WGS sequence"/>
</dbReference>
<reference evidence="2 3" key="1">
    <citation type="submission" date="2016-10" db="EMBL/GenBank/DDBJ databases">
        <authorList>
            <person name="Varghese N."/>
            <person name="Submissions S."/>
        </authorList>
    </citation>
    <scope>NUCLEOTIDE SEQUENCE [LARGE SCALE GENOMIC DNA]</scope>
    <source>
        <strain evidence="2 3">LMG 22274</strain>
    </source>
</reference>
<name>A0AAQ1JXR1_9BURK</name>
<organism evidence="2 3">
    <name type="scientific">Paraburkholderia tropica</name>
    <dbReference type="NCBI Taxonomy" id="92647"/>
    <lineage>
        <taxon>Bacteria</taxon>
        <taxon>Pseudomonadati</taxon>
        <taxon>Pseudomonadota</taxon>
        <taxon>Betaproteobacteria</taxon>
        <taxon>Burkholderiales</taxon>
        <taxon>Burkholderiaceae</taxon>
        <taxon>Paraburkholderia</taxon>
    </lineage>
</organism>
<dbReference type="EMBL" id="FNZM01000023">
    <property type="protein sequence ID" value="SEK13218.1"/>
    <property type="molecule type" value="Genomic_DNA"/>
</dbReference>
<comment type="caution">
    <text evidence="2">The sequence shown here is derived from an EMBL/GenBank/DDBJ whole genome shotgun (WGS) entry which is preliminary data.</text>
</comment>
<proteinExistence type="predicted"/>
<protein>
    <submittedName>
        <fullName evidence="2">Uncharacterized protein</fullName>
    </submittedName>
</protein>
<evidence type="ECO:0000313" key="3">
    <source>
        <dbReference type="Proteomes" id="UP000183529"/>
    </source>
</evidence>